<proteinExistence type="predicted"/>
<gene>
    <name evidence="1" type="ORF">VSP9026_03484</name>
</gene>
<protein>
    <submittedName>
        <fullName evidence="1">Uncharacterized protein</fullName>
    </submittedName>
</protein>
<organism evidence="1 2">
    <name type="scientific">Vibrio spartinae</name>
    <dbReference type="NCBI Taxonomy" id="1918945"/>
    <lineage>
        <taxon>Bacteria</taxon>
        <taxon>Pseudomonadati</taxon>
        <taxon>Pseudomonadota</taxon>
        <taxon>Gammaproteobacteria</taxon>
        <taxon>Vibrionales</taxon>
        <taxon>Vibrionaceae</taxon>
        <taxon>Vibrio</taxon>
    </lineage>
</organism>
<sequence>MSSLNCMKYYLSSRKFFLFIRNRIIFLYHAMDPDYNKLKDIFDSGELVVIPAGFRCYTKMRIFKELGLKQASLPFDSGFFSSYAVAEVLKSRKVFLNYPEEYDETHCVCIKDGNYQDEKFGRGIKFQTSSYTEINELVKDRNQDDIECYLDTTYGFYTLDKKHKFVLAHYNWHPFASQDKSQGIYDISLNLKSINRTINNRIERMFDMCNKARYVVFTIDKLQNCHHMTIDNEVFDLNDLEPIINAAQDSFGSKCFVVHFSEINSPSKLLKLIHNQT</sequence>
<name>A0A1N6M8G9_9VIBR</name>
<evidence type="ECO:0000313" key="2">
    <source>
        <dbReference type="Proteomes" id="UP000184774"/>
    </source>
</evidence>
<dbReference type="Proteomes" id="UP000184774">
    <property type="component" value="Unassembled WGS sequence"/>
</dbReference>
<evidence type="ECO:0000313" key="1">
    <source>
        <dbReference type="EMBL" id="SIO95732.1"/>
    </source>
</evidence>
<dbReference type="EMBL" id="FSSB01000021">
    <property type="protein sequence ID" value="SIO95732.1"/>
    <property type="molecule type" value="Genomic_DNA"/>
</dbReference>
<accession>A0A1N6M8G9</accession>
<dbReference type="AlphaFoldDB" id="A0A1N6M8G9"/>
<reference evidence="1 2" key="1">
    <citation type="submission" date="2016-12" db="EMBL/GenBank/DDBJ databases">
        <authorList>
            <person name="Song W.-J."/>
            <person name="Kurnit D.M."/>
        </authorList>
    </citation>
    <scope>NUCLEOTIDE SEQUENCE [LARGE SCALE GENOMIC DNA]</scope>
    <source>
        <strain evidence="1 2">CECT 9026</strain>
    </source>
</reference>